<proteinExistence type="inferred from homology"/>
<evidence type="ECO:0000256" key="1">
    <source>
        <dbReference type="ARBA" id="ARBA00005589"/>
    </source>
</evidence>
<evidence type="ECO:0000313" key="6">
    <source>
        <dbReference type="Proteomes" id="UP000178857"/>
    </source>
</evidence>
<dbReference type="InterPro" id="IPR001648">
    <property type="entry name" value="Ribosomal_bS18"/>
</dbReference>
<organism evidence="5 6">
    <name type="scientific">Candidatus Roizmanbacteria bacterium RIFCSPLOWO2_01_FULL_44_13</name>
    <dbReference type="NCBI Taxonomy" id="1802069"/>
    <lineage>
        <taxon>Bacteria</taxon>
        <taxon>Candidatus Roizmaniibacteriota</taxon>
    </lineage>
</organism>
<dbReference type="EMBL" id="MGAT01000012">
    <property type="protein sequence ID" value="OGK52869.1"/>
    <property type="molecule type" value="Genomic_DNA"/>
</dbReference>
<dbReference type="PANTHER" id="PTHR13479">
    <property type="entry name" value="30S RIBOSOMAL PROTEIN S18"/>
    <property type="match status" value="1"/>
</dbReference>
<dbReference type="Gene3D" id="4.10.640.10">
    <property type="entry name" value="Ribosomal protein S18"/>
    <property type="match status" value="1"/>
</dbReference>
<keyword evidence="3 4" id="KW-0687">Ribonucleoprotein</keyword>
<gene>
    <name evidence="5" type="ORF">A2970_02010</name>
</gene>
<evidence type="ECO:0000256" key="2">
    <source>
        <dbReference type="ARBA" id="ARBA00022980"/>
    </source>
</evidence>
<keyword evidence="2 4" id="KW-0689">Ribosomal protein</keyword>
<dbReference type="GO" id="GO:0003735">
    <property type="term" value="F:structural constituent of ribosome"/>
    <property type="evidence" value="ECO:0007669"/>
    <property type="project" value="InterPro"/>
</dbReference>
<dbReference type="SUPFAM" id="SSF46911">
    <property type="entry name" value="Ribosomal protein S18"/>
    <property type="match status" value="1"/>
</dbReference>
<dbReference type="PANTHER" id="PTHR13479:SF40">
    <property type="entry name" value="SMALL RIBOSOMAL SUBUNIT PROTEIN BS18M"/>
    <property type="match status" value="1"/>
</dbReference>
<comment type="caution">
    <text evidence="5">The sequence shown here is derived from an EMBL/GenBank/DDBJ whole genome shotgun (WGS) entry which is preliminary data.</text>
</comment>
<comment type="similarity">
    <text evidence="1 4">Belongs to the bacterial ribosomal protein bS18 family.</text>
</comment>
<dbReference type="GO" id="GO:0022627">
    <property type="term" value="C:cytosolic small ribosomal subunit"/>
    <property type="evidence" value="ECO:0007669"/>
    <property type="project" value="TreeGrafter"/>
</dbReference>
<accession>A0A1F7JB83</accession>
<dbReference type="NCBIfam" id="TIGR00165">
    <property type="entry name" value="S18"/>
    <property type="match status" value="1"/>
</dbReference>
<dbReference type="STRING" id="1802069.A2970_02010"/>
<protein>
    <submittedName>
        <fullName evidence="5">30S ribosomal protein S18</fullName>
    </submittedName>
</protein>
<name>A0A1F7JB83_9BACT</name>
<evidence type="ECO:0000256" key="3">
    <source>
        <dbReference type="ARBA" id="ARBA00023274"/>
    </source>
</evidence>
<dbReference type="PRINTS" id="PR00974">
    <property type="entry name" value="RIBOSOMALS18"/>
</dbReference>
<evidence type="ECO:0000313" key="5">
    <source>
        <dbReference type="EMBL" id="OGK52869.1"/>
    </source>
</evidence>
<dbReference type="Proteomes" id="UP000178857">
    <property type="component" value="Unassembled WGS sequence"/>
</dbReference>
<dbReference type="Pfam" id="PF01084">
    <property type="entry name" value="Ribosomal_S18"/>
    <property type="match status" value="1"/>
</dbReference>
<evidence type="ECO:0000256" key="4">
    <source>
        <dbReference type="RuleBase" id="RU003910"/>
    </source>
</evidence>
<sequence>MKCFFCQYNSSPSFKDLENLEKFLSPRKKVLSRERSGLCAKHQRKLTQEIKYARFLALIPYVSYQGVK</sequence>
<dbReference type="GO" id="GO:0006412">
    <property type="term" value="P:translation"/>
    <property type="evidence" value="ECO:0007669"/>
    <property type="project" value="InterPro"/>
</dbReference>
<dbReference type="InterPro" id="IPR036870">
    <property type="entry name" value="Ribosomal_bS18_sf"/>
</dbReference>
<dbReference type="GO" id="GO:0070181">
    <property type="term" value="F:small ribosomal subunit rRNA binding"/>
    <property type="evidence" value="ECO:0007669"/>
    <property type="project" value="TreeGrafter"/>
</dbReference>
<dbReference type="AlphaFoldDB" id="A0A1F7JB83"/>
<reference evidence="5 6" key="1">
    <citation type="journal article" date="2016" name="Nat. Commun.">
        <title>Thousands of microbial genomes shed light on interconnected biogeochemical processes in an aquifer system.</title>
        <authorList>
            <person name="Anantharaman K."/>
            <person name="Brown C.T."/>
            <person name="Hug L.A."/>
            <person name="Sharon I."/>
            <person name="Castelle C.J."/>
            <person name="Probst A.J."/>
            <person name="Thomas B.C."/>
            <person name="Singh A."/>
            <person name="Wilkins M.J."/>
            <person name="Karaoz U."/>
            <person name="Brodie E.L."/>
            <person name="Williams K.H."/>
            <person name="Hubbard S.S."/>
            <person name="Banfield J.F."/>
        </authorList>
    </citation>
    <scope>NUCLEOTIDE SEQUENCE [LARGE SCALE GENOMIC DNA]</scope>
</reference>